<gene>
    <name evidence="1" type="ORF">BMF81_00720</name>
</gene>
<protein>
    <submittedName>
        <fullName evidence="1">Uncharacterized protein</fullName>
    </submittedName>
</protein>
<dbReference type="AlphaFoldDB" id="A0A2S0Q5U8"/>
<proteinExistence type="predicted"/>
<dbReference type="KEGG" id="nsp:BMF81_00720"/>
<evidence type="ECO:0000313" key="1">
    <source>
        <dbReference type="EMBL" id="AVZ29809.1"/>
    </source>
</evidence>
<sequence>MLAHGITHILTFNPSDFRLMPDIIIVRPQELVPQGGSQKSKVKSQKAYKMGFSGILNGLFIYAVLY</sequence>
<accession>A0A2S0Q5U8</accession>
<evidence type="ECO:0000313" key="2">
    <source>
        <dbReference type="Proteomes" id="UP000244056"/>
    </source>
</evidence>
<name>A0A2S0Q5U8_NODSP</name>
<dbReference type="EMBL" id="CP020114">
    <property type="protein sequence ID" value="AVZ29809.1"/>
    <property type="molecule type" value="Genomic_DNA"/>
</dbReference>
<organism evidence="1 2">
    <name type="scientific">Nodularia spumigena UHCC 0039</name>
    <dbReference type="NCBI Taxonomy" id="1914872"/>
    <lineage>
        <taxon>Bacteria</taxon>
        <taxon>Bacillati</taxon>
        <taxon>Cyanobacteriota</taxon>
        <taxon>Cyanophyceae</taxon>
        <taxon>Nostocales</taxon>
        <taxon>Nodulariaceae</taxon>
        <taxon>Nodularia</taxon>
    </lineage>
</organism>
<reference evidence="1 2" key="1">
    <citation type="submission" date="2017-03" db="EMBL/GenBank/DDBJ databases">
        <title>Comparative genomics of the toxic Baltic Sea cyanobacteria Nodularia spumigena UHCC 0039 and its response on varying salinity.</title>
        <authorList>
            <person name="Teikari J.E."/>
        </authorList>
    </citation>
    <scope>NUCLEOTIDE SEQUENCE [LARGE SCALE GENOMIC DNA]</scope>
    <source>
        <strain evidence="1 2">UHCC 0039</strain>
    </source>
</reference>
<dbReference type="Proteomes" id="UP000244056">
    <property type="component" value="Chromosome"/>
</dbReference>